<evidence type="ECO:0000256" key="2">
    <source>
        <dbReference type="SAM" id="Phobius"/>
    </source>
</evidence>
<feature type="region of interest" description="Disordered" evidence="1">
    <location>
        <begin position="1"/>
        <end position="20"/>
    </location>
</feature>
<feature type="transmembrane region" description="Helical" evidence="2">
    <location>
        <begin position="61"/>
        <end position="82"/>
    </location>
</feature>
<sequence>MGEDIQNKQVRNSNFSDSPTSSTQIFLVVVILFLIWTGTTYLLEGRILTFNRPEAVDDRLVYTLIANVLIGVIGTIITLCYFVQKVDVKLKRFGFRDTRRTLIGVITGTILGFFIFVLQGPPTLEPVVLANVFSQVFVVSTAEVMVCWVVFGGAIEWISRDFPTAVMAIFVVLSSAVIFGLYHYAHSPPFNTLSMVLLLTGIGVATGIFYFLVREIYGTIIFHNFFAMYGIADALAKTGQIEYFSEPQYPLFFTAFGTVLVLVYLERKFLRNKCL</sequence>
<feature type="transmembrane region" description="Helical" evidence="2">
    <location>
        <begin position="162"/>
        <end position="184"/>
    </location>
</feature>
<feature type="transmembrane region" description="Helical" evidence="2">
    <location>
        <begin position="248"/>
        <end position="265"/>
    </location>
</feature>
<evidence type="ECO:0000256" key="1">
    <source>
        <dbReference type="SAM" id="MobiDB-lite"/>
    </source>
</evidence>
<reference evidence="3 4" key="1">
    <citation type="submission" date="2016-11" db="EMBL/GenBank/DDBJ databases">
        <authorList>
            <person name="Jaros S."/>
            <person name="Januszkiewicz K."/>
            <person name="Wedrychowicz H."/>
        </authorList>
    </citation>
    <scope>NUCLEOTIDE SEQUENCE [LARGE SCALE GENOMIC DNA]</scope>
    <source>
        <strain evidence="3 4">DSM 21986</strain>
    </source>
</reference>
<dbReference type="OrthoDB" id="8447400at2"/>
<keyword evidence="2" id="KW-1133">Transmembrane helix</keyword>
<evidence type="ECO:0000313" key="3">
    <source>
        <dbReference type="EMBL" id="SHF22324.1"/>
    </source>
</evidence>
<evidence type="ECO:0000313" key="4">
    <source>
        <dbReference type="Proteomes" id="UP000184041"/>
    </source>
</evidence>
<keyword evidence="2" id="KW-0812">Transmembrane</keyword>
<dbReference type="STRING" id="1194090.SAMN05443144_106157"/>
<feature type="compositionally biased region" description="Polar residues" evidence="1">
    <location>
        <begin position="7"/>
        <end position="20"/>
    </location>
</feature>
<dbReference type="AlphaFoldDB" id="A0A1M4ZWJ4"/>
<dbReference type="Proteomes" id="UP000184041">
    <property type="component" value="Unassembled WGS sequence"/>
</dbReference>
<name>A0A1M4ZWJ4_9BACT</name>
<feature type="transmembrane region" description="Helical" evidence="2">
    <location>
        <begin position="102"/>
        <end position="120"/>
    </location>
</feature>
<feature type="transmembrane region" description="Helical" evidence="2">
    <location>
        <begin position="220"/>
        <end position="236"/>
    </location>
</feature>
<accession>A0A1M4ZWJ4</accession>
<dbReference type="EMBL" id="FQUS01000006">
    <property type="protein sequence ID" value="SHF22324.1"/>
    <property type="molecule type" value="Genomic_DNA"/>
</dbReference>
<organism evidence="3 4">
    <name type="scientific">Fodinibius roseus</name>
    <dbReference type="NCBI Taxonomy" id="1194090"/>
    <lineage>
        <taxon>Bacteria</taxon>
        <taxon>Pseudomonadati</taxon>
        <taxon>Balneolota</taxon>
        <taxon>Balneolia</taxon>
        <taxon>Balneolales</taxon>
        <taxon>Balneolaceae</taxon>
        <taxon>Fodinibius</taxon>
    </lineage>
</organism>
<feature type="transmembrane region" description="Helical" evidence="2">
    <location>
        <begin position="190"/>
        <end position="213"/>
    </location>
</feature>
<keyword evidence="4" id="KW-1185">Reference proteome</keyword>
<evidence type="ECO:0008006" key="5">
    <source>
        <dbReference type="Google" id="ProtNLM"/>
    </source>
</evidence>
<protein>
    <recommendedName>
        <fullName evidence="5">CAAX protease self-immunity</fullName>
    </recommendedName>
</protein>
<feature type="transmembrane region" description="Helical" evidence="2">
    <location>
        <begin position="132"/>
        <end position="155"/>
    </location>
</feature>
<feature type="transmembrane region" description="Helical" evidence="2">
    <location>
        <begin position="21"/>
        <end position="41"/>
    </location>
</feature>
<proteinExistence type="predicted"/>
<dbReference type="RefSeq" id="WP_073061647.1">
    <property type="nucleotide sequence ID" value="NZ_FQUS01000006.1"/>
</dbReference>
<keyword evidence="2" id="KW-0472">Membrane</keyword>
<gene>
    <name evidence="3" type="ORF">SAMN05443144_106157</name>
</gene>